<protein>
    <submittedName>
        <fullName evidence="1">Uncharacterized protein</fullName>
    </submittedName>
</protein>
<name>Q6Z9W7_ORYSJ</name>
<dbReference type="EMBL" id="AP004691">
    <property type="protein sequence ID" value="BAC98608.1"/>
    <property type="molecule type" value="Genomic_DNA"/>
</dbReference>
<dbReference type="AlphaFoldDB" id="Q6Z9W7"/>
<evidence type="ECO:0000313" key="2">
    <source>
        <dbReference type="Proteomes" id="UP000000763"/>
    </source>
</evidence>
<accession>Q6Z9W7</accession>
<reference evidence="2" key="2">
    <citation type="journal article" date="2008" name="Nucleic Acids Res.">
        <title>The rice annotation project database (RAP-DB): 2008 update.</title>
        <authorList>
            <consortium name="The rice annotation project (RAP)"/>
        </authorList>
    </citation>
    <scope>GENOME REANNOTATION</scope>
    <source>
        <strain evidence="2">cv. Nipponbare</strain>
    </source>
</reference>
<reference evidence="2" key="1">
    <citation type="journal article" date="2005" name="Nature">
        <title>The map-based sequence of the rice genome.</title>
        <authorList>
            <consortium name="International rice genome sequencing project (IRGSP)"/>
            <person name="Matsumoto T."/>
            <person name="Wu J."/>
            <person name="Kanamori H."/>
            <person name="Katayose Y."/>
            <person name="Fujisawa M."/>
            <person name="Namiki N."/>
            <person name="Mizuno H."/>
            <person name="Yamamoto K."/>
            <person name="Antonio B.A."/>
            <person name="Baba T."/>
            <person name="Sakata K."/>
            <person name="Nagamura Y."/>
            <person name="Aoki H."/>
            <person name="Arikawa K."/>
            <person name="Arita K."/>
            <person name="Bito T."/>
            <person name="Chiden Y."/>
            <person name="Fujitsuka N."/>
            <person name="Fukunaka R."/>
            <person name="Hamada M."/>
            <person name="Harada C."/>
            <person name="Hayashi A."/>
            <person name="Hijishita S."/>
            <person name="Honda M."/>
            <person name="Hosokawa S."/>
            <person name="Ichikawa Y."/>
            <person name="Idonuma A."/>
            <person name="Iijima M."/>
            <person name="Ikeda M."/>
            <person name="Ikeno M."/>
            <person name="Ito K."/>
            <person name="Ito S."/>
            <person name="Ito T."/>
            <person name="Ito Y."/>
            <person name="Ito Y."/>
            <person name="Iwabuchi A."/>
            <person name="Kamiya K."/>
            <person name="Karasawa W."/>
            <person name="Kurita K."/>
            <person name="Katagiri S."/>
            <person name="Kikuta A."/>
            <person name="Kobayashi H."/>
            <person name="Kobayashi N."/>
            <person name="Machita K."/>
            <person name="Maehara T."/>
            <person name="Masukawa M."/>
            <person name="Mizubayashi T."/>
            <person name="Mukai Y."/>
            <person name="Nagasaki H."/>
            <person name="Nagata Y."/>
            <person name="Naito S."/>
            <person name="Nakashima M."/>
            <person name="Nakama Y."/>
            <person name="Nakamichi Y."/>
            <person name="Nakamura M."/>
            <person name="Meguro A."/>
            <person name="Negishi M."/>
            <person name="Ohta I."/>
            <person name="Ohta T."/>
            <person name="Okamoto M."/>
            <person name="Ono N."/>
            <person name="Saji S."/>
            <person name="Sakaguchi M."/>
            <person name="Sakai K."/>
            <person name="Shibata M."/>
            <person name="Shimokawa T."/>
            <person name="Song J."/>
            <person name="Takazaki Y."/>
            <person name="Terasawa K."/>
            <person name="Tsugane M."/>
            <person name="Tsuji K."/>
            <person name="Ueda S."/>
            <person name="Waki K."/>
            <person name="Yamagata H."/>
            <person name="Yamamoto M."/>
            <person name="Yamamoto S."/>
            <person name="Yamane H."/>
            <person name="Yoshiki S."/>
            <person name="Yoshihara R."/>
            <person name="Yukawa K."/>
            <person name="Zhong H."/>
            <person name="Yano M."/>
            <person name="Yuan Q."/>
            <person name="Ouyang S."/>
            <person name="Liu J."/>
            <person name="Jones K.M."/>
            <person name="Gansberger K."/>
            <person name="Moffat K."/>
            <person name="Hill J."/>
            <person name="Bera J."/>
            <person name="Fadrosh D."/>
            <person name="Jin S."/>
            <person name="Johri S."/>
            <person name="Kim M."/>
            <person name="Overton L."/>
            <person name="Reardon M."/>
            <person name="Tsitrin T."/>
            <person name="Vuong H."/>
            <person name="Weaver B."/>
            <person name="Ciecko A."/>
            <person name="Tallon L."/>
            <person name="Jackson J."/>
            <person name="Pai G."/>
            <person name="Aken S.V."/>
            <person name="Utterback T."/>
            <person name="Reidmuller S."/>
            <person name="Feldblyum T."/>
            <person name="Hsiao J."/>
            <person name="Zismann V."/>
            <person name="Iobst S."/>
            <person name="de Vazeille A.R."/>
            <person name="Buell C.R."/>
            <person name="Ying K."/>
            <person name="Li Y."/>
            <person name="Lu T."/>
            <person name="Huang Y."/>
            <person name="Zhao Q."/>
            <person name="Feng Q."/>
            <person name="Zhang L."/>
            <person name="Zhu J."/>
            <person name="Weng Q."/>
            <person name="Mu J."/>
            <person name="Lu Y."/>
            <person name="Fan D."/>
            <person name="Liu Y."/>
            <person name="Guan J."/>
            <person name="Zhang Y."/>
            <person name="Yu S."/>
            <person name="Liu X."/>
            <person name="Zhang Y."/>
            <person name="Hong G."/>
            <person name="Han B."/>
            <person name="Choisne N."/>
            <person name="Demange N."/>
            <person name="Orjeda G."/>
            <person name="Samain S."/>
            <person name="Cattolico L."/>
            <person name="Pelletier E."/>
            <person name="Couloux A."/>
            <person name="Segurens B."/>
            <person name="Wincker P."/>
            <person name="D'Hont A."/>
            <person name="Scarpelli C."/>
            <person name="Weissenbach J."/>
            <person name="Salanoubat M."/>
            <person name="Quetier F."/>
            <person name="Yu Y."/>
            <person name="Kim H.R."/>
            <person name="Rambo T."/>
            <person name="Currie J."/>
            <person name="Collura K."/>
            <person name="Luo M."/>
            <person name="Yang T."/>
            <person name="Ammiraju J.S.S."/>
            <person name="Engler F."/>
            <person name="Soderlund C."/>
            <person name="Wing R.A."/>
            <person name="Palmer L.E."/>
            <person name="de la Bastide M."/>
            <person name="Spiegel L."/>
            <person name="Nascimento L."/>
            <person name="Zutavern T."/>
            <person name="O'Shaughnessy A."/>
            <person name="Dike S."/>
            <person name="Dedhia N."/>
            <person name="Preston R."/>
            <person name="Balija V."/>
            <person name="McCombie W.R."/>
            <person name="Chow T."/>
            <person name="Chen H."/>
            <person name="Chung M."/>
            <person name="Chen C."/>
            <person name="Shaw J."/>
            <person name="Wu H."/>
            <person name="Hsiao K."/>
            <person name="Chao Y."/>
            <person name="Chu M."/>
            <person name="Cheng C."/>
            <person name="Hour A."/>
            <person name="Lee P."/>
            <person name="Lin S."/>
            <person name="Lin Y."/>
            <person name="Liou J."/>
            <person name="Liu S."/>
            <person name="Hsing Y."/>
            <person name="Raghuvanshi S."/>
            <person name="Mohanty A."/>
            <person name="Bharti A.K."/>
            <person name="Gaur A."/>
            <person name="Gupta V."/>
            <person name="Kumar D."/>
            <person name="Ravi V."/>
            <person name="Vij S."/>
            <person name="Kapur A."/>
            <person name="Khurana P."/>
            <person name="Khurana P."/>
            <person name="Khurana J.P."/>
            <person name="Tyagi A.K."/>
            <person name="Gaikwad K."/>
            <person name="Singh A."/>
            <person name="Dalal V."/>
            <person name="Srivastava S."/>
            <person name="Dixit A."/>
            <person name="Pal A.K."/>
            <person name="Ghazi I.A."/>
            <person name="Yadav M."/>
            <person name="Pandit A."/>
            <person name="Bhargava A."/>
            <person name="Sureshbabu K."/>
            <person name="Batra K."/>
            <person name="Sharma T.R."/>
            <person name="Mohapatra T."/>
            <person name="Singh N.K."/>
            <person name="Messing J."/>
            <person name="Nelson A.B."/>
            <person name="Fuks G."/>
            <person name="Kavchok S."/>
            <person name="Keizer G."/>
            <person name="Linton E."/>
            <person name="Llaca V."/>
            <person name="Song R."/>
            <person name="Tanyolac B."/>
            <person name="Young S."/>
            <person name="Ho-Il K."/>
            <person name="Hahn J.H."/>
            <person name="Sangsakoo G."/>
            <person name="Vanavichit A."/>
            <person name="de Mattos Luiz.A.T."/>
            <person name="Zimmer P.D."/>
            <person name="Malone G."/>
            <person name="Dellagostin O."/>
            <person name="de Oliveira A.C."/>
            <person name="Bevan M."/>
            <person name="Bancroft I."/>
            <person name="Minx P."/>
            <person name="Cordum H."/>
            <person name="Wilson R."/>
            <person name="Cheng Z."/>
            <person name="Jin W."/>
            <person name="Jiang J."/>
            <person name="Leong S.A."/>
            <person name="Iwama H."/>
            <person name="Gojobori T."/>
            <person name="Itoh T."/>
            <person name="Niimura Y."/>
            <person name="Fujii Y."/>
            <person name="Habara T."/>
            <person name="Sakai H."/>
            <person name="Sato Y."/>
            <person name="Wilson G."/>
            <person name="Kumar K."/>
            <person name="McCouch S."/>
            <person name="Juretic N."/>
            <person name="Hoen D."/>
            <person name="Wright S."/>
            <person name="Bruskiewich R."/>
            <person name="Bureau T."/>
            <person name="Miyao A."/>
            <person name="Hirochika H."/>
            <person name="Nishikawa T."/>
            <person name="Kadowaki K."/>
            <person name="Sugiura M."/>
            <person name="Burr B."/>
            <person name="Sasaki T."/>
        </authorList>
    </citation>
    <scope>NUCLEOTIDE SEQUENCE [LARGE SCALE GENOMIC DNA]</scope>
    <source>
        <strain evidence="2">cv. Nipponbare</strain>
    </source>
</reference>
<dbReference type="Proteomes" id="UP000000763">
    <property type="component" value="Chromosome 8"/>
</dbReference>
<organism evidence="1 2">
    <name type="scientific">Oryza sativa subsp. japonica</name>
    <name type="common">Rice</name>
    <dbReference type="NCBI Taxonomy" id="39947"/>
    <lineage>
        <taxon>Eukaryota</taxon>
        <taxon>Viridiplantae</taxon>
        <taxon>Streptophyta</taxon>
        <taxon>Embryophyta</taxon>
        <taxon>Tracheophyta</taxon>
        <taxon>Spermatophyta</taxon>
        <taxon>Magnoliopsida</taxon>
        <taxon>Liliopsida</taxon>
        <taxon>Poales</taxon>
        <taxon>Poaceae</taxon>
        <taxon>BOP clade</taxon>
        <taxon>Oryzoideae</taxon>
        <taxon>Oryzeae</taxon>
        <taxon>Oryzinae</taxon>
        <taxon>Oryza</taxon>
        <taxon>Oryza sativa</taxon>
    </lineage>
</organism>
<proteinExistence type="predicted"/>
<evidence type="ECO:0000313" key="1">
    <source>
        <dbReference type="EMBL" id="BAC98608.1"/>
    </source>
</evidence>
<gene>
    <name evidence="1" type="primary">P0453D01.24</name>
</gene>
<sequence>MAAARSRAPWLDLAVVRAGWAWGGTEVDAARGGAVGEGRRLSRHGRQQRKAVVAHEAMAGMDVKVQPVTVGD</sequence>